<comment type="caution">
    <text evidence="8">The sequence shown here is derived from an EMBL/GenBank/DDBJ whole genome shotgun (WGS) entry which is preliminary data.</text>
</comment>
<evidence type="ECO:0000313" key="13">
    <source>
        <dbReference type="Proteomes" id="UP000460718"/>
    </source>
</evidence>
<organism evidence="8 9">
    <name type="scientific">Phytophthora fragariae</name>
    <dbReference type="NCBI Taxonomy" id="53985"/>
    <lineage>
        <taxon>Eukaryota</taxon>
        <taxon>Sar</taxon>
        <taxon>Stramenopiles</taxon>
        <taxon>Oomycota</taxon>
        <taxon>Peronosporomycetes</taxon>
        <taxon>Peronosporales</taxon>
        <taxon>Peronosporaceae</taxon>
        <taxon>Phytophthora</taxon>
    </lineage>
</organism>
<evidence type="ECO:0000256" key="1">
    <source>
        <dbReference type="SAM" id="SignalP"/>
    </source>
</evidence>
<dbReference type="EMBL" id="QXFX01002645">
    <property type="protein sequence ID" value="KAE9074942.1"/>
    <property type="molecule type" value="Genomic_DNA"/>
</dbReference>
<dbReference type="Proteomes" id="UP000460718">
    <property type="component" value="Unassembled WGS sequence"/>
</dbReference>
<name>A0A6A4BUG8_9STRA</name>
<dbReference type="Proteomes" id="UP000488956">
    <property type="component" value="Unassembled WGS sequence"/>
</dbReference>
<dbReference type="AlphaFoldDB" id="A0A6A4BUG8"/>
<feature type="chain" id="PRO_5036381143" evidence="1">
    <location>
        <begin position="19"/>
        <end position="59"/>
    </location>
</feature>
<evidence type="ECO:0000313" key="3">
    <source>
        <dbReference type="EMBL" id="KAE9074942.1"/>
    </source>
</evidence>
<dbReference type="Proteomes" id="UP000441208">
    <property type="component" value="Unassembled WGS sequence"/>
</dbReference>
<dbReference type="Proteomes" id="UP000437068">
    <property type="component" value="Unassembled WGS sequence"/>
</dbReference>
<evidence type="ECO:0000313" key="4">
    <source>
        <dbReference type="EMBL" id="KAE9075239.1"/>
    </source>
</evidence>
<accession>A0A6A4BUG8</accession>
<dbReference type="Proteomes" id="UP000440732">
    <property type="component" value="Unassembled WGS sequence"/>
</dbReference>
<dbReference type="EMBL" id="QXGA01001484">
    <property type="protein sequence ID" value="KAE9117833.1"/>
    <property type="molecule type" value="Genomic_DNA"/>
</dbReference>
<dbReference type="EMBL" id="QXGE01002599">
    <property type="protein sequence ID" value="KAE9280577.1"/>
    <property type="molecule type" value="Genomic_DNA"/>
</dbReference>
<evidence type="ECO:0000313" key="9">
    <source>
        <dbReference type="Proteomes" id="UP000437068"/>
    </source>
</evidence>
<evidence type="ECO:0000313" key="11">
    <source>
        <dbReference type="Proteomes" id="UP000440732"/>
    </source>
</evidence>
<feature type="signal peptide" evidence="1">
    <location>
        <begin position="1"/>
        <end position="18"/>
    </location>
</feature>
<evidence type="ECO:0000313" key="2">
    <source>
        <dbReference type="EMBL" id="KAE8977203.1"/>
    </source>
</evidence>
<evidence type="ECO:0000313" key="12">
    <source>
        <dbReference type="Proteomes" id="UP000441208"/>
    </source>
</evidence>
<gene>
    <name evidence="8" type="ORF">PF001_g24166</name>
    <name evidence="7" type="ORF">PF002_g25847</name>
    <name evidence="6" type="ORF">PF004_g23590</name>
    <name evidence="5" type="ORF">PF006_g18729</name>
    <name evidence="4" type="ORF">PF007_g25087</name>
    <name evidence="3" type="ORF">PF010_g24489</name>
    <name evidence="2" type="ORF">PF011_g23747</name>
</gene>
<dbReference type="EMBL" id="QXGD01002598">
    <property type="protein sequence ID" value="KAE9186537.1"/>
    <property type="molecule type" value="Genomic_DNA"/>
</dbReference>
<evidence type="ECO:0000313" key="15">
    <source>
        <dbReference type="Proteomes" id="UP000488956"/>
    </source>
</evidence>
<dbReference type="EMBL" id="QXGC01002548">
    <property type="protein sequence ID" value="KAE9184674.1"/>
    <property type="molecule type" value="Genomic_DNA"/>
</dbReference>
<reference evidence="9 10" key="1">
    <citation type="submission" date="2018-08" db="EMBL/GenBank/DDBJ databases">
        <title>Genomic investigation of the strawberry pathogen Phytophthora fragariae indicates pathogenicity is determined by transcriptional variation in three key races.</title>
        <authorList>
            <person name="Adams T.M."/>
            <person name="Armitage A.D."/>
            <person name="Sobczyk M.K."/>
            <person name="Bates H.J."/>
            <person name="Dunwell J.M."/>
            <person name="Nellist C.F."/>
            <person name="Harrison R.J."/>
        </authorList>
    </citation>
    <scope>NUCLEOTIDE SEQUENCE [LARGE SCALE GENOMIC DNA]</scope>
    <source>
        <strain evidence="8 9">A4</strain>
        <strain evidence="7 10">BC-1</strain>
        <strain evidence="6 14">BC-23</strain>
        <strain evidence="5 11">NOV-5</strain>
        <strain evidence="4 12">NOV-71</strain>
        <strain evidence="3 15">ONT-3</strain>
        <strain evidence="2 13">SCRP245</strain>
    </source>
</reference>
<evidence type="ECO:0000313" key="5">
    <source>
        <dbReference type="EMBL" id="KAE9117833.1"/>
    </source>
</evidence>
<keyword evidence="1" id="KW-0732">Signal</keyword>
<dbReference type="EMBL" id="QXFW01002582">
    <property type="protein sequence ID" value="KAE8977203.1"/>
    <property type="molecule type" value="Genomic_DNA"/>
</dbReference>
<proteinExistence type="predicted"/>
<evidence type="ECO:0000313" key="8">
    <source>
        <dbReference type="EMBL" id="KAE9280577.1"/>
    </source>
</evidence>
<evidence type="ECO:0000313" key="7">
    <source>
        <dbReference type="EMBL" id="KAE9186537.1"/>
    </source>
</evidence>
<dbReference type="Proteomes" id="UP000476176">
    <property type="component" value="Unassembled WGS sequence"/>
</dbReference>
<sequence length="59" mass="6627">MQISALHLTALFITGIRAGHISDQDIFRTTCLTYKFKSISKKHHPGDRRESSLIIVCGL</sequence>
<evidence type="ECO:0000313" key="10">
    <source>
        <dbReference type="Proteomes" id="UP000440367"/>
    </source>
</evidence>
<evidence type="ECO:0000313" key="6">
    <source>
        <dbReference type="EMBL" id="KAE9184674.1"/>
    </source>
</evidence>
<protein>
    <submittedName>
        <fullName evidence="8">Uncharacterized protein</fullName>
    </submittedName>
</protein>
<dbReference type="EMBL" id="QXFZ01002628">
    <property type="protein sequence ID" value="KAE9075239.1"/>
    <property type="molecule type" value="Genomic_DNA"/>
</dbReference>
<evidence type="ECO:0000313" key="14">
    <source>
        <dbReference type="Proteomes" id="UP000476176"/>
    </source>
</evidence>
<dbReference type="Proteomes" id="UP000440367">
    <property type="component" value="Unassembled WGS sequence"/>
</dbReference>